<evidence type="ECO:0000256" key="4">
    <source>
        <dbReference type="ARBA" id="ARBA00022989"/>
    </source>
</evidence>
<evidence type="ECO:0000256" key="5">
    <source>
        <dbReference type="ARBA" id="ARBA00023136"/>
    </source>
</evidence>
<feature type="transmembrane region" description="Helical" evidence="7">
    <location>
        <begin position="49"/>
        <end position="68"/>
    </location>
</feature>
<dbReference type="InterPro" id="IPR004932">
    <property type="entry name" value="Rer1"/>
</dbReference>
<proteinExistence type="inferred from homology"/>
<dbReference type="PANTHER" id="PTHR10743:SF0">
    <property type="entry name" value="PROTEIN RER1"/>
    <property type="match status" value="1"/>
</dbReference>
<keyword evidence="4 7" id="KW-1133">Transmembrane helix</keyword>
<accession>A0A6T8LKR8</accession>
<keyword evidence="5 6" id="KW-0472">Membrane</keyword>
<dbReference type="EMBL" id="HBFK01021531">
    <property type="protein sequence ID" value="CAD8746834.1"/>
    <property type="molecule type" value="Transcribed_RNA"/>
</dbReference>
<dbReference type="GO" id="GO:0006890">
    <property type="term" value="P:retrograde vesicle-mediated transport, Golgi to endoplasmic reticulum"/>
    <property type="evidence" value="ECO:0007669"/>
    <property type="project" value="TreeGrafter"/>
</dbReference>
<evidence type="ECO:0000313" key="8">
    <source>
        <dbReference type="EMBL" id="CAD8746834.1"/>
    </source>
</evidence>
<comment type="subcellular location">
    <subcellularLocation>
        <location evidence="1">Membrane</location>
        <topology evidence="1">Multi-pass membrane protein</topology>
    </subcellularLocation>
</comment>
<dbReference type="AlphaFoldDB" id="A0A6T8LKR8"/>
<dbReference type="Pfam" id="PF03248">
    <property type="entry name" value="Rer1"/>
    <property type="match status" value="1"/>
</dbReference>
<gene>
    <name evidence="8" type="ORF">HAND1043_LOCUS13331</name>
</gene>
<evidence type="ECO:0000256" key="7">
    <source>
        <dbReference type="SAM" id="Phobius"/>
    </source>
</evidence>
<evidence type="ECO:0000256" key="1">
    <source>
        <dbReference type="ARBA" id="ARBA00004141"/>
    </source>
</evidence>
<comment type="similarity">
    <text evidence="2 6">Belongs to the RER1 family.</text>
</comment>
<reference evidence="8" key="1">
    <citation type="submission" date="2021-01" db="EMBL/GenBank/DDBJ databases">
        <authorList>
            <person name="Corre E."/>
            <person name="Pelletier E."/>
            <person name="Niang G."/>
            <person name="Scheremetjew M."/>
            <person name="Finn R."/>
            <person name="Kale V."/>
            <person name="Holt S."/>
            <person name="Cochrane G."/>
            <person name="Meng A."/>
            <person name="Brown T."/>
            <person name="Cohen L."/>
        </authorList>
    </citation>
    <scope>NUCLEOTIDE SEQUENCE</scope>
    <source>
        <strain evidence="8">CCMP441</strain>
    </source>
</reference>
<name>A0A6T8LKR8_HEMAN</name>
<feature type="transmembrane region" description="Helical" evidence="7">
    <location>
        <begin position="75"/>
        <end position="95"/>
    </location>
</feature>
<keyword evidence="3 7" id="KW-0812">Transmembrane</keyword>
<dbReference type="GO" id="GO:0000139">
    <property type="term" value="C:Golgi membrane"/>
    <property type="evidence" value="ECO:0007669"/>
    <property type="project" value="TreeGrafter"/>
</dbReference>
<sequence length="194" mass="22310">MAFVQGGGGDFSMGDEDGGLEQSNAAEKALHQLEMRYTALKDSLAPHKVWRWAGTGVCFLIYAVRVYYIQGWYIVTYALGIYYLNLMIAFLSPLVDPSEQSELPTSEQDAAEFKPFVRRLPEFKCWHSVTRGLFFAFAATFFSVFNIPVFWPILVLYFFALLIMTLRRQIEHMMKHKYVPFSFGKPQFKGKPDS</sequence>
<dbReference type="PANTHER" id="PTHR10743">
    <property type="entry name" value="PROTEIN RER1"/>
    <property type="match status" value="1"/>
</dbReference>
<dbReference type="GO" id="GO:0005783">
    <property type="term" value="C:endoplasmic reticulum"/>
    <property type="evidence" value="ECO:0007669"/>
    <property type="project" value="GOC"/>
</dbReference>
<protein>
    <recommendedName>
        <fullName evidence="6">Protein RER1</fullName>
    </recommendedName>
</protein>
<organism evidence="8">
    <name type="scientific">Hemiselmis andersenii</name>
    <name type="common">Cryptophyte alga</name>
    <dbReference type="NCBI Taxonomy" id="464988"/>
    <lineage>
        <taxon>Eukaryota</taxon>
        <taxon>Cryptophyceae</taxon>
        <taxon>Cryptomonadales</taxon>
        <taxon>Hemiselmidaceae</taxon>
        <taxon>Hemiselmis</taxon>
    </lineage>
</organism>
<comment type="function">
    <text evidence="6">Involved in the retrieval of endoplasmic reticulum membrane proteins from the early Golgi compartment.</text>
</comment>
<dbReference type="PIRSF" id="PIRSF016013">
    <property type="entry name" value="AtER_Rer1p"/>
    <property type="match status" value="1"/>
</dbReference>
<evidence type="ECO:0000256" key="3">
    <source>
        <dbReference type="ARBA" id="ARBA00022692"/>
    </source>
</evidence>
<feature type="transmembrane region" description="Helical" evidence="7">
    <location>
        <begin position="133"/>
        <end position="166"/>
    </location>
</feature>
<evidence type="ECO:0000256" key="2">
    <source>
        <dbReference type="ARBA" id="ARBA00006070"/>
    </source>
</evidence>
<evidence type="ECO:0000256" key="6">
    <source>
        <dbReference type="PIRNR" id="PIRNR016013"/>
    </source>
</evidence>
<dbReference type="GO" id="GO:0006621">
    <property type="term" value="P:protein retention in ER lumen"/>
    <property type="evidence" value="ECO:0007669"/>
    <property type="project" value="TreeGrafter"/>
</dbReference>